<dbReference type="RefSeq" id="WP_109092951.1">
    <property type="nucleotide sequence ID" value="NZ_QETB01000001.1"/>
</dbReference>
<dbReference type="AlphaFoldDB" id="A0A2V1KCP6"/>
<dbReference type="InterPro" id="IPR000524">
    <property type="entry name" value="Tscrpt_reg_HTH_GntR"/>
</dbReference>
<dbReference type="SMART" id="SM00345">
    <property type="entry name" value="HTH_GNTR"/>
    <property type="match status" value="1"/>
</dbReference>
<evidence type="ECO:0000256" key="1">
    <source>
        <dbReference type="ARBA" id="ARBA00023015"/>
    </source>
</evidence>
<evidence type="ECO:0000259" key="4">
    <source>
        <dbReference type="PROSITE" id="PS50949"/>
    </source>
</evidence>
<evidence type="ECO:0000313" key="6">
    <source>
        <dbReference type="Proteomes" id="UP000245283"/>
    </source>
</evidence>
<dbReference type="Pfam" id="PF00392">
    <property type="entry name" value="GntR"/>
    <property type="match status" value="1"/>
</dbReference>
<sequence>MVVPSGPAMIVRDSTVPFHRQLKTILLEQISRDGLVEGDRLWSEPQISATYGVSRSVVRQTLAELENEGVIERVRGRGTFIAGAKMDHGLTISIEGLYAQAQSLGLELTSDVLQQAVEPAAEPVSTELEVVTGCPVFMLERVRGVEGMPWSHTASWIPSARVPGIEEHDFSTGSLYELLRTRYGMRFGRARRSIEAIAAPEEIAHYLGVDEGAPLLRIKSVLYDIHGIPIERFIAHHRGDMSRFDVSLGSMAGEDRLAEVYVAPGSSVG</sequence>
<keyword evidence="6" id="KW-1185">Reference proteome</keyword>
<dbReference type="InterPro" id="IPR028978">
    <property type="entry name" value="Chorismate_lyase_/UTRA_dom_sf"/>
</dbReference>
<name>A0A2V1KCP6_9ACTO</name>
<dbReference type="CDD" id="cd07377">
    <property type="entry name" value="WHTH_GntR"/>
    <property type="match status" value="1"/>
</dbReference>
<proteinExistence type="predicted"/>
<dbReference type="SMART" id="SM00866">
    <property type="entry name" value="UTRA"/>
    <property type="match status" value="1"/>
</dbReference>
<evidence type="ECO:0000313" key="5">
    <source>
        <dbReference type="EMBL" id="PWF27451.1"/>
    </source>
</evidence>
<dbReference type="EMBL" id="QETB01000001">
    <property type="protein sequence ID" value="PWF27451.1"/>
    <property type="molecule type" value="Genomic_DNA"/>
</dbReference>
<comment type="caution">
    <text evidence="5">The sequence shown here is derived from an EMBL/GenBank/DDBJ whole genome shotgun (WGS) entry which is preliminary data.</text>
</comment>
<dbReference type="PRINTS" id="PR00035">
    <property type="entry name" value="HTHGNTR"/>
</dbReference>
<dbReference type="GO" id="GO:0003700">
    <property type="term" value="F:DNA-binding transcription factor activity"/>
    <property type="evidence" value="ECO:0007669"/>
    <property type="project" value="InterPro"/>
</dbReference>
<dbReference type="OrthoDB" id="3194402at2"/>
<dbReference type="Pfam" id="PF07702">
    <property type="entry name" value="UTRA"/>
    <property type="match status" value="1"/>
</dbReference>
<dbReference type="InterPro" id="IPR036390">
    <property type="entry name" value="WH_DNA-bd_sf"/>
</dbReference>
<dbReference type="SUPFAM" id="SSF46785">
    <property type="entry name" value="Winged helix' DNA-binding domain"/>
    <property type="match status" value="1"/>
</dbReference>
<dbReference type="InterPro" id="IPR011663">
    <property type="entry name" value="UTRA"/>
</dbReference>
<dbReference type="PROSITE" id="PS50949">
    <property type="entry name" value="HTH_GNTR"/>
    <property type="match status" value="1"/>
</dbReference>
<gene>
    <name evidence="5" type="ORF">DD236_03465</name>
</gene>
<dbReference type="Gene3D" id="3.40.1410.10">
    <property type="entry name" value="Chorismate lyase-like"/>
    <property type="match status" value="1"/>
</dbReference>
<dbReference type="Gene3D" id="1.10.10.10">
    <property type="entry name" value="Winged helix-like DNA-binding domain superfamily/Winged helix DNA-binding domain"/>
    <property type="match status" value="1"/>
</dbReference>
<dbReference type="SUPFAM" id="SSF64288">
    <property type="entry name" value="Chorismate lyase-like"/>
    <property type="match status" value="1"/>
</dbReference>
<protein>
    <submittedName>
        <fullName evidence="5">GntR family transcriptional regulator</fullName>
    </submittedName>
</protein>
<dbReference type="InterPro" id="IPR050679">
    <property type="entry name" value="Bact_HTH_transcr_reg"/>
</dbReference>
<dbReference type="GO" id="GO:0045892">
    <property type="term" value="P:negative regulation of DNA-templated transcription"/>
    <property type="evidence" value="ECO:0007669"/>
    <property type="project" value="TreeGrafter"/>
</dbReference>
<dbReference type="PANTHER" id="PTHR44846">
    <property type="entry name" value="MANNOSYL-D-GLYCERATE TRANSPORT/METABOLISM SYSTEM REPRESSOR MNGR-RELATED"/>
    <property type="match status" value="1"/>
</dbReference>
<dbReference type="PANTHER" id="PTHR44846:SF1">
    <property type="entry name" value="MANNOSYL-D-GLYCERATE TRANSPORT_METABOLISM SYSTEM REPRESSOR MNGR-RELATED"/>
    <property type="match status" value="1"/>
</dbReference>
<dbReference type="Proteomes" id="UP000245283">
    <property type="component" value="Unassembled WGS sequence"/>
</dbReference>
<evidence type="ECO:0000256" key="2">
    <source>
        <dbReference type="ARBA" id="ARBA00023125"/>
    </source>
</evidence>
<organism evidence="5 6">
    <name type="scientific">Ancrocorticia populi</name>
    <dbReference type="NCBI Taxonomy" id="2175228"/>
    <lineage>
        <taxon>Bacteria</taxon>
        <taxon>Bacillati</taxon>
        <taxon>Actinomycetota</taxon>
        <taxon>Actinomycetes</taxon>
        <taxon>Actinomycetales</taxon>
        <taxon>Actinomycetaceae</taxon>
        <taxon>Ancrocorticia</taxon>
    </lineage>
</organism>
<reference evidence="6" key="1">
    <citation type="submission" date="2018-05" db="EMBL/GenBank/DDBJ databases">
        <authorList>
            <person name="Li Y."/>
        </authorList>
    </citation>
    <scope>NUCLEOTIDE SEQUENCE [LARGE SCALE GENOMIC DNA]</scope>
    <source>
        <strain evidence="6">sk1b4</strain>
    </source>
</reference>
<keyword evidence="1" id="KW-0805">Transcription regulation</keyword>
<accession>A0A2V1KCP6</accession>
<dbReference type="InterPro" id="IPR036388">
    <property type="entry name" value="WH-like_DNA-bd_sf"/>
</dbReference>
<keyword evidence="2" id="KW-0238">DNA-binding</keyword>
<keyword evidence="3" id="KW-0804">Transcription</keyword>
<dbReference type="GO" id="GO:0003677">
    <property type="term" value="F:DNA binding"/>
    <property type="evidence" value="ECO:0007669"/>
    <property type="project" value="UniProtKB-KW"/>
</dbReference>
<feature type="domain" description="HTH gntR-type" evidence="4">
    <location>
        <begin position="16"/>
        <end position="84"/>
    </location>
</feature>
<evidence type="ECO:0000256" key="3">
    <source>
        <dbReference type="ARBA" id="ARBA00023163"/>
    </source>
</evidence>